<feature type="transmembrane region" description="Helical" evidence="1">
    <location>
        <begin position="62"/>
        <end position="82"/>
    </location>
</feature>
<dbReference type="AlphaFoldDB" id="A0A4R3MPJ5"/>
<keyword evidence="1" id="KW-0472">Membrane</keyword>
<keyword evidence="1" id="KW-0812">Transmembrane</keyword>
<evidence type="ECO:0000313" key="3">
    <source>
        <dbReference type="Proteomes" id="UP000294902"/>
    </source>
</evidence>
<organism evidence="2 3">
    <name type="scientific">Natranaerovirga pectinivora</name>
    <dbReference type="NCBI Taxonomy" id="682400"/>
    <lineage>
        <taxon>Bacteria</taxon>
        <taxon>Bacillati</taxon>
        <taxon>Bacillota</taxon>
        <taxon>Clostridia</taxon>
        <taxon>Lachnospirales</taxon>
        <taxon>Natranaerovirgaceae</taxon>
        <taxon>Natranaerovirga</taxon>
    </lineage>
</organism>
<accession>A0A4R3MPJ5</accession>
<feature type="transmembrane region" description="Helical" evidence="1">
    <location>
        <begin position="94"/>
        <end position="114"/>
    </location>
</feature>
<sequence>MKGLENREIKKIDKLVLYVLAVNIVLLFVFTIVDYNGIVSFINFFSFIFIVFVLLTHNDRFAIVTFIKFLLFLLSVVSFYMIFFSKNYELKNTYWVGSISFLSLFVIQGVESMIQSYEDCKLKGEIFYQRIKLWKVLLSFLKVGLCFFILHSFFNLVNIPKNHIVIEDVKLPVSISLYKNIRESKLEQDKINSILNNEIQIQSSDIEKITKELITSLKIKRLQNLTGIGYLNYLRLISDVQYYRMSFSTPSLNENHILENGYIDQLFITLDRQVYIIEYRSRKGLFSNNYYVYPITLSDEVLDLIFSYIDESI</sequence>
<dbReference type="Proteomes" id="UP000294902">
    <property type="component" value="Unassembled WGS sequence"/>
</dbReference>
<proteinExistence type="predicted"/>
<feature type="transmembrane region" description="Helical" evidence="1">
    <location>
        <begin position="134"/>
        <end position="154"/>
    </location>
</feature>
<feature type="transmembrane region" description="Helical" evidence="1">
    <location>
        <begin position="38"/>
        <end position="55"/>
    </location>
</feature>
<gene>
    <name evidence="2" type="ORF">EDC18_101525</name>
</gene>
<evidence type="ECO:0000256" key="1">
    <source>
        <dbReference type="SAM" id="Phobius"/>
    </source>
</evidence>
<keyword evidence="1" id="KW-1133">Transmembrane helix</keyword>
<comment type="caution">
    <text evidence="2">The sequence shown here is derived from an EMBL/GenBank/DDBJ whole genome shotgun (WGS) entry which is preliminary data.</text>
</comment>
<feature type="transmembrane region" description="Helical" evidence="1">
    <location>
        <begin position="12"/>
        <end position="32"/>
    </location>
</feature>
<dbReference type="EMBL" id="SMAL01000001">
    <property type="protein sequence ID" value="TCT17227.1"/>
    <property type="molecule type" value="Genomic_DNA"/>
</dbReference>
<name>A0A4R3MPJ5_9FIRM</name>
<protein>
    <submittedName>
        <fullName evidence="2">Uncharacterized protein</fullName>
    </submittedName>
</protein>
<evidence type="ECO:0000313" key="2">
    <source>
        <dbReference type="EMBL" id="TCT17227.1"/>
    </source>
</evidence>
<keyword evidence="3" id="KW-1185">Reference proteome</keyword>
<reference evidence="2 3" key="1">
    <citation type="submission" date="2019-03" db="EMBL/GenBank/DDBJ databases">
        <title>Genomic Encyclopedia of Type Strains, Phase IV (KMG-IV): sequencing the most valuable type-strain genomes for metagenomic binning, comparative biology and taxonomic classification.</title>
        <authorList>
            <person name="Goeker M."/>
        </authorList>
    </citation>
    <scope>NUCLEOTIDE SEQUENCE [LARGE SCALE GENOMIC DNA]</scope>
    <source>
        <strain evidence="2 3">DSM 24629</strain>
    </source>
</reference>